<dbReference type="SUPFAM" id="SSF69318">
    <property type="entry name" value="Integrin alpha N-terminal domain"/>
    <property type="match status" value="1"/>
</dbReference>
<dbReference type="PANTHER" id="PTHR46580">
    <property type="entry name" value="SENSOR KINASE-RELATED"/>
    <property type="match status" value="1"/>
</dbReference>
<dbReference type="AlphaFoldDB" id="A0A450SGS6"/>
<proteinExistence type="predicted"/>
<feature type="repeat" description="TPR" evidence="2">
    <location>
        <begin position="146"/>
        <end position="179"/>
    </location>
</feature>
<dbReference type="PROSITE" id="PS50005">
    <property type="entry name" value="TPR"/>
    <property type="match status" value="1"/>
</dbReference>
<dbReference type="EMBL" id="CAADEW010000035">
    <property type="protein sequence ID" value="VFJ52272.1"/>
    <property type="molecule type" value="Genomic_DNA"/>
</dbReference>
<feature type="region of interest" description="Disordered" evidence="3">
    <location>
        <begin position="1156"/>
        <end position="1179"/>
    </location>
</feature>
<sequence>MRGSGWISIGLILFSLLGCEDPPGDGPRTEGFRTAGPELAGIRANNRGVGLMGRFEYSAAAEVFARLMAQYPHWSDVRLNLAIAILNRQKEGDEQAALALADEVLVSHPDHLRAHYVAGLLRLYLSSPADAIGHFARVAEADPDDAYAAYYLGQCLAQQSEPEKALAEYRRALAIDPYLRSAAYGAFQALQRLQRRQEARDFITQYQRLAMNPRARLAEFKYTRMGPKANALALDVGTQKQDIPPPQGPVFARQASLPLKDNTDLSPLLSASPPQERKKDARPISMTVMDLDSDGYSDLFVAGVSTGGEGQHNLLLSGTPEGRFVSRKDHPLTRVPDVNGALWGDFDNDGQPDVYLCRRGENQLWRNGEKDIWIDVTASTGTGNGIFDTVDGAFFDADHDGDLDLFLINRDGPDGLLHNNLDGTFRTDGIKMEKGDWDPNQAPSLAVIPSDPDRDRDADIIVLNRAPPHRVYINDRLWAYHASRNFHAFQSSPALSATVGDIDADGYPEIYTLTPHGVLIRWSPDSRGDFVAQRLSCVSGGDSRFPCLAAIDRDTLGKDADTAINPTIPAGTPWAQMAIFDANGDGLLELLIATPGGWSVLSITGHSRELPGKSPEKALKGKPIFTALAAKDAPLLGVTPMLQKTDAGYGLVGLSGDTDSSLRLVHWQAGPGRHPFLALKFSGMEDPGKSMRSNASGIGARMAVRVGTRWTIAENFRDHSGPGQNLQPVPIGLGGAPRLDFVAIDWSDGVFQSELDLEAGRLHHITETQRQLSSCPVLFAWDGEKYRFVTDFLGVGGIGYAIGPGEYGTPRPWENLLLSSRNVRPRQGRYVFKLTEPMEEAAYMDALRLVVYDLPPGWRMVLDERMGIEGPQPTGATIFYRRQLLPKNATNERGETVTASVIRADGRAASPGALDRRFIGRLAQEHILTLDFPEEIRANRQDPSTSPDPATVHTPILVIDGWVEYPYSQTMFAAWQANAAWQAPTIEALDQDGVWRTVLARFGYPAGMPRTMSVPLPDLPPGTSMLRLRTNQEIYWDRIAIAFPESLSSVRKLSLPMESARLRLIGFPERVDGPQRYPRFHYERRRPFQDTRPMAGLYTRYGPVEELLREIDDAIAIFGAGEEIHVEFAAPSQPPPPGWQRYLVLQTHGWTKDRDLYTKDGETVGPLPKSGKPPQRRQALHARYNTRYVGQAGHL</sequence>
<evidence type="ECO:0000313" key="4">
    <source>
        <dbReference type="EMBL" id="VFJ52272.1"/>
    </source>
</evidence>
<accession>A0A450SGS6</accession>
<organism evidence="4">
    <name type="scientific">Candidatus Kentrum sp. FW</name>
    <dbReference type="NCBI Taxonomy" id="2126338"/>
    <lineage>
        <taxon>Bacteria</taxon>
        <taxon>Pseudomonadati</taxon>
        <taxon>Pseudomonadota</taxon>
        <taxon>Gammaproteobacteria</taxon>
        <taxon>Candidatus Kentrum</taxon>
    </lineage>
</organism>
<dbReference type="PROSITE" id="PS51257">
    <property type="entry name" value="PROKAR_LIPOPROTEIN"/>
    <property type="match status" value="1"/>
</dbReference>
<dbReference type="Pfam" id="PF13432">
    <property type="entry name" value="TPR_16"/>
    <property type="match status" value="1"/>
</dbReference>
<dbReference type="InterPro" id="IPR028994">
    <property type="entry name" value="Integrin_alpha_N"/>
</dbReference>
<evidence type="ECO:0000256" key="1">
    <source>
        <dbReference type="ARBA" id="ARBA00022729"/>
    </source>
</evidence>
<dbReference type="InterPro" id="IPR011990">
    <property type="entry name" value="TPR-like_helical_dom_sf"/>
</dbReference>
<keyword evidence="1" id="KW-0732">Signal</keyword>
<dbReference type="InterPro" id="IPR013517">
    <property type="entry name" value="FG-GAP"/>
</dbReference>
<dbReference type="InterPro" id="IPR019734">
    <property type="entry name" value="TPR_rpt"/>
</dbReference>
<gene>
    <name evidence="4" type="ORF">BECKFW1821A_GA0114235_103517</name>
</gene>
<feature type="region of interest" description="Disordered" evidence="3">
    <location>
        <begin position="261"/>
        <end position="282"/>
    </location>
</feature>
<dbReference type="SMART" id="SM00028">
    <property type="entry name" value="TPR"/>
    <property type="match status" value="2"/>
</dbReference>
<keyword evidence="2" id="KW-0802">TPR repeat</keyword>
<name>A0A450SGS6_9GAMM</name>
<evidence type="ECO:0000256" key="3">
    <source>
        <dbReference type="SAM" id="MobiDB-lite"/>
    </source>
</evidence>
<dbReference type="PANTHER" id="PTHR46580:SF4">
    <property type="entry name" value="ATP_GTP-BINDING PROTEIN"/>
    <property type="match status" value="1"/>
</dbReference>
<dbReference type="SUPFAM" id="SSF48452">
    <property type="entry name" value="TPR-like"/>
    <property type="match status" value="1"/>
</dbReference>
<protein>
    <submittedName>
        <fullName evidence="4">Tetratricopeptide repeat-containing protein</fullName>
    </submittedName>
</protein>
<reference evidence="4" key="1">
    <citation type="submission" date="2019-02" db="EMBL/GenBank/DDBJ databases">
        <authorList>
            <person name="Gruber-Vodicka R. H."/>
            <person name="Seah K. B. B."/>
        </authorList>
    </citation>
    <scope>NUCLEOTIDE SEQUENCE</scope>
    <source>
        <strain evidence="4">BECK_BZ15</strain>
    </source>
</reference>
<evidence type="ECO:0000256" key="2">
    <source>
        <dbReference type="PROSITE-ProRule" id="PRU00339"/>
    </source>
</evidence>
<dbReference type="Gene3D" id="1.25.40.10">
    <property type="entry name" value="Tetratricopeptide repeat domain"/>
    <property type="match status" value="1"/>
</dbReference>
<dbReference type="Pfam" id="PF13517">
    <property type="entry name" value="FG-GAP_3"/>
    <property type="match status" value="1"/>
</dbReference>